<name>A0A0Q2LT50_MYCGO</name>
<proteinExistence type="inferred from homology"/>
<dbReference type="InterPro" id="IPR002347">
    <property type="entry name" value="SDR_fam"/>
</dbReference>
<comment type="caution">
    <text evidence="3">The sequence shown here is derived from an EMBL/GenBank/DDBJ whole genome shotgun (WGS) entry which is preliminary data.</text>
</comment>
<evidence type="ECO:0000313" key="4">
    <source>
        <dbReference type="Proteomes" id="UP000051677"/>
    </source>
</evidence>
<dbReference type="OrthoDB" id="286404at2"/>
<dbReference type="Gene3D" id="3.40.50.720">
    <property type="entry name" value="NAD(P)-binding Rossmann-like Domain"/>
    <property type="match status" value="1"/>
</dbReference>
<dbReference type="PANTHER" id="PTHR43639">
    <property type="entry name" value="OXIDOREDUCTASE, SHORT-CHAIN DEHYDROGENASE/REDUCTASE FAMILY (AFU_ORTHOLOGUE AFUA_5G02870)"/>
    <property type="match status" value="1"/>
</dbReference>
<dbReference type="PANTHER" id="PTHR43639:SF1">
    <property type="entry name" value="SHORT-CHAIN DEHYDROGENASE_REDUCTASE FAMILY PROTEIN"/>
    <property type="match status" value="1"/>
</dbReference>
<dbReference type="InterPro" id="IPR036291">
    <property type="entry name" value="NAD(P)-bd_dom_sf"/>
</dbReference>
<accession>A0A0Q2LT50</accession>
<dbReference type="EMBL" id="LKTM01000113">
    <property type="protein sequence ID" value="KQH79145.1"/>
    <property type="molecule type" value="Genomic_DNA"/>
</dbReference>
<dbReference type="AlphaFoldDB" id="A0A0Q2LT50"/>
<comment type="similarity">
    <text evidence="1">Belongs to the short-chain dehydrogenases/reductases (SDR) family.</text>
</comment>
<reference evidence="3 4" key="1">
    <citation type="submission" date="2015-10" db="EMBL/GenBank/DDBJ databases">
        <title>Mycobacterium gordonae draft genome assembly.</title>
        <authorList>
            <person name="Ustinova V."/>
            <person name="Smirnova T."/>
            <person name="Blagodatskikh K."/>
            <person name="Varlamov D."/>
            <person name="Larionova E."/>
            <person name="Chernousova L."/>
        </authorList>
    </citation>
    <scope>NUCLEOTIDE SEQUENCE [LARGE SCALE GENOMIC DNA]</scope>
    <source>
        <strain evidence="3 4">CTRI 14-8773</strain>
    </source>
</reference>
<evidence type="ECO:0000313" key="3">
    <source>
        <dbReference type="EMBL" id="KQH79145.1"/>
    </source>
</evidence>
<organism evidence="3 4">
    <name type="scientific">Mycobacterium gordonae</name>
    <dbReference type="NCBI Taxonomy" id="1778"/>
    <lineage>
        <taxon>Bacteria</taxon>
        <taxon>Bacillati</taxon>
        <taxon>Actinomycetota</taxon>
        <taxon>Actinomycetes</taxon>
        <taxon>Mycobacteriales</taxon>
        <taxon>Mycobacteriaceae</taxon>
        <taxon>Mycobacterium</taxon>
    </lineage>
</organism>
<dbReference type="GO" id="GO:0016491">
    <property type="term" value="F:oxidoreductase activity"/>
    <property type="evidence" value="ECO:0007669"/>
    <property type="project" value="UniProtKB-KW"/>
</dbReference>
<dbReference type="NCBIfam" id="NF005559">
    <property type="entry name" value="PRK07231.1"/>
    <property type="match status" value="1"/>
</dbReference>
<dbReference type="PRINTS" id="PR00081">
    <property type="entry name" value="GDHRDH"/>
</dbReference>
<evidence type="ECO:0000256" key="2">
    <source>
        <dbReference type="ARBA" id="ARBA00023002"/>
    </source>
</evidence>
<dbReference type="SUPFAM" id="SSF51735">
    <property type="entry name" value="NAD(P)-binding Rossmann-fold domains"/>
    <property type="match status" value="1"/>
</dbReference>
<keyword evidence="2" id="KW-0560">Oxidoreductase</keyword>
<dbReference type="CDD" id="cd05233">
    <property type="entry name" value="SDR_c"/>
    <property type="match status" value="1"/>
</dbReference>
<evidence type="ECO:0000256" key="1">
    <source>
        <dbReference type="ARBA" id="ARBA00006484"/>
    </source>
</evidence>
<dbReference type="Pfam" id="PF13561">
    <property type="entry name" value="adh_short_C2"/>
    <property type="match status" value="1"/>
</dbReference>
<dbReference type="RefSeq" id="WP_055577997.1">
    <property type="nucleotide sequence ID" value="NZ_LKTM01000113.1"/>
</dbReference>
<protein>
    <submittedName>
        <fullName evidence="3">Short-chain dehydrogenase</fullName>
    </submittedName>
</protein>
<sequence>MSPNTTQLSDRTALITGATAGLGAAIARTLAAQGAHVIINGRNASRGSAVVEAITTSGGRATFVDGDLGAGTDAIAGIAERATKAADGHLDILVNNAATLLMPTPTADIGERELTDAFAVNVFAPFLLTGLIAPQMARSGRGAIVNVGSISGLRGSAGSAVYSATKAVLHSFTQSWADEYGPSGVRVNAVAPGPIGTERALEFADSVGPMLARIPSRRMSTPEEVAAAVVFLSSDDSANIHGTILSVDGGWAAV</sequence>
<dbReference type="PRINTS" id="PR00080">
    <property type="entry name" value="SDRFAMILY"/>
</dbReference>
<gene>
    <name evidence="3" type="ORF">AO501_21450</name>
</gene>
<dbReference type="FunFam" id="3.40.50.720:FF:000084">
    <property type="entry name" value="Short-chain dehydrogenase reductase"/>
    <property type="match status" value="1"/>
</dbReference>
<dbReference type="Proteomes" id="UP000051677">
    <property type="component" value="Unassembled WGS sequence"/>
</dbReference>